<dbReference type="AlphaFoldDB" id="A0A7X6I8K5"/>
<accession>A0A7X6I8K5</accession>
<evidence type="ECO:0000313" key="1">
    <source>
        <dbReference type="EMBL" id="NKE68696.1"/>
    </source>
</evidence>
<dbReference type="EMBL" id="VTOX01000011">
    <property type="protein sequence ID" value="NKE68696.1"/>
    <property type="molecule type" value="Genomic_DNA"/>
</dbReference>
<reference evidence="1 2" key="1">
    <citation type="journal article" date="2020" name="Nature">
        <title>Bacterial chemolithoautotrophy via manganese oxidation.</title>
        <authorList>
            <person name="Yu H."/>
            <person name="Leadbetter J.R."/>
        </authorList>
    </citation>
    <scope>NUCLEOTIDE SEQUENCE [LARGE SCALE GENOMIC DNA]</scope>
    <source>
        <strain evidence="1 2">RBP-1</strain>
    </source>
</reference>
<keyword evidence="2" id="KW-1185">Reference proteome</keyword>
<comment type="caution">
    <text evidence="1">The sequence shown here is derived from an EMBL/GenBank/DDBJ whole genome shotgun (WGS) entry which is preliminary data.</text>
</comment>
<dbReference type="RefSeq" id="WP_168109815.1">
    <property type="nucleotide sequence ID" value="NZ_VTOX01000011.1"/>
</dbReference>
<name>A0A7X6I8K5_9BURK</name>
<organism evidence="1 2">
    <name type="scientific">Ramlibacter lithotrophicus</name>
    <dbReference type="NCBI Taxonomy" id="2606681"/>
    <lineage>
        <taxon>Bacteria</taxon>
        <taxon>Pseudomonadati</taxon>
        <taxon>Pseudomonadota</taxon>
        <taxon>Betaproteobacteria</taxon>
        <taxon>Burkholderiales</taxon>
        <taxon>Comamonadaceae</taxon>
        <taxon>Ramlibacter</taxon>
    </lineage>
</organism>
<sequence>MNKLSIQDRVLILNCLSEGLGINGTARMTGKSKNTVLKLLADVGQACALYQDRVMNNLKCERIECDEIWSFVGAKQRNVNPDKESHADYGDCYTFTAIDPVSKLMPCWLVGQRTPEATEDFMNDLAPVTSHRFRANPFPAYSSQLRLQTGIPSEG</sequence>
<gene>
    <name evidence="1" type="ORF">RAMLITH_23010</name>
</gene>
<evidence type="ECO:0000313" key="2">
    <source>
        <dbReference type="Proteomes" id="UP000521868"/>
    </source>
</evidence>
<proteinExistence type="predicted"/>
<dbReference type="Proteomes" id="UP000521868">
    <property type="component" value="Unassembled WGS sequence"/>
</dbReference>
<protein>
    <submittedName>
        <fullName evidence="1">Uncharacterized protein</fullName>
    </submittedName>
</protein>